<evidence type="ECO:0000313" key="3">
    <source>
        <dbReference type="Proteomes" id="UP001362999"/>
    </source>
</evidence>
<comment type="caution">
    <text evidence="2">The sequence shown here is derived from an EMBL/GenBank/DDBJ whole genome shotgun (WGS) entry which is preliminary data.</text>
</comment>
<dbReference type="AlphaFoldDB" id="A0AAV9ZZL0"/>
<protein>
    <submittedName>
        <fullName evidence="2">Uncharacterized protein</fullName>
    </submittedName>
</protein>
<evidence type="ECO:0000256" key="1">
    <source>
        <dbReference type="SAM" id="Phobius"/>
    </source>
</evidence>
<dbReference type="EMBL" id="JAWWNJ010000099">
    <property type="protein sequence ID" value="KAK6996116.1"/>
    <property type="molecule type" value="Genomic_DNA"/>
</dbReference>
<keyword evidence="3" id="KW-1185">Reference proteome</keyword>
<evidence type="ECO:0000313" key="2">
    <source>
        <dbReference type="EMBL" id="KAK6996116.1"/>
    </source>
</evidence>
<keyword evidence="1" id="KW-1133">Transmembrane helix</keyword>
<accession>A0AAV9ZZL0</accession>
<dbReference type="Proteomes" id="UP001362999">
    <property type="component" value="Unassembled WGS sequence"/>
</dbReference>
<gene>
    <name evidence="2" type="ORF">R3P38DRAFT_2655403</name>
</gene>
<keyword evidence="1" id="KW-0472">Membrane</keyword>
<name>A0AAV9ZZL0_9AGAR</name>
<organism evidence="2 3">
    <name type="scientific">Favolaschia claudopus</name>
    <dbReference type="NCBI Taxonomy" id="2862362"/>
    <lineage>
        <taxon>Eukaryota</taxon>
        <taxon>Fungi</taxon>
        <taxon>Dikarya</taxon>
        <taxon>Basidiomycota</taxon>
        <taxon>Agaricomycotina</taxon>
        <taxon>Agaricomycetes</taxon>
        <taxon>Agaricomycetidae</taxon>
        <taxon>Agaricales</taxon>
        <taxon>Marasmiineae</taxon>
        <taxon>Mycenaceae</taxon>
        <taxon>Favolaschia</taxon>
    </lineage>
</organism>
<sequence>MLTPCRIPSHRRLDLPSPLLPAFITCLGCCPLMSRIIYRRSRTSGSVLQTALCYLEAIRPKVPELILKEQSGQGSSAEFDSEFKAL</sequence>
<reference evidence="2 3" key="1">
    <citation type="journal article" date="2024" name="J Genomics">
        <title>Draft genome sequencing and assembly of Favolaschia claudopus CIRM-BRFM 2984 isolated from oak limbs.</title>
        <authorList>
            <person name="Navarro D."/>
            <person name="Drula E."/>
            <person name="Chaduli D."/>
            <person name="Cazenave R."/>
            <person name="Ahrendt S."/>
            <person name="Wang J."/>
            <person name="Lipzen A."/>
            <person name="Daum C."/>
            <person name="Barry K."/>
            <person name="Grigoriev I.V."/>
            <person name="Favel A."/>
            <person name="Rosso M.N."/>
            <person name="Martin F."/>
        </authorList>
    </citation>
    <scope>NUCLEOTIDE SEQUENCE [LARGE SCALE GENOMIC DNA]</scope>
    <source>
        <strain evidence="2 3">CIRM-BRFM 2984</strain>
    </source>
</reference>
<feature type="non-terminal residue" evidence="2">
    <location>
        <position position="86"/>
    </location>
</feature>
<proteinExistence type="predicted"/>
<feature type="transmembrane region" description="Helical" evidence="1">
    <location>
        <begin position="20"/>
        <end position="38"/>
    </location>
</feature>
<keyword evidence="1" id="KW-0812">Transmembrane</keyword>